<organism evidence="3 4">
    <name type="scientific">Lentzea rhizosphaerae</name>
    <dbReference type="NCBI Taxonomy" id="2041025"/>
    <lineage>
        <taxon>Bacteria</taxon>
        <taxon>Bacillati</taxon>
        <taxon>Actinomycetota</taxon>
        <taxon>Actinomycetes</taxon>
        <taxon>Pseudonocardiales</taxon>
        <taxon>Pseudonocardiaceae</taxon>
        <taxon>Lentzea</taxon>
    </lineage>
</organism>
<keyword evidence="1" id="KW-0808">Transferase</keyword>
<keyword evidence="1" id="KW-0723">Serine/threonine-protein kinase</keyword>
<dbReference type="Pfam" id="PF13581">
    <property type="entry name" value="HATPase_c_2"/>
    <property type="match status" value="1"/>
</dbReference>
<dbReference type="RefSeq" id="WP_382378983.1">
    <property type="nucleotide sequence ID" value="NZ_JBHRZI010000036.1"/>
</dbReference>
<evidence type="ECO:0000259" key="2">
    <source>
        <dbReference type="Pfam" id="PF13581"/>
    </source>
</evidence>
<protein>
    <submittedName>
        <fullName evidence="3">ATP-binding protein</fullName>
    </submittedName>
</protein>
<name>A0ABV8C6G8_9PSEU</name>
<feature type="domain" description="Histidine kinase/HSP90-like ATPase" evidence="2">
    <location>
        <begin position="13"/>
        <end position="116"/>
    </location>
</feature>
<dbReference type="PANTHER" id="PTHR35526:SF3">
    <property type="entry name" value="ANTI-SIGMA-F FACTOR RSBW"/>
    <property type="match status" value="1"/>
</dbReference>
<dbReference type="InterPro" id="IPR036890">
    <property type="entry name" value="HATPase_C_sf"/>
</dbReference>
<dbReference type="InterPro" id="IPR003594">
    <property type="entry name" value="HATPase_dom"/>
</dbReference>
<proteinExistence type="predicted"/>
<keyword evidence="1" id="KW-0418">Kinase</keyword>
<sequence length="128" mass="13958">MSHELPDETPPLVHIRRWLRTTLAKFPDDLLGDVLLVCTELVSNAYDHARGPRDVRVALKAGGRVVRVEVDDSSPQALPAPGKSTAGSFRGRGLVLVERMASRWGVLSRGDHKTVWAEFSLDGAAHPA</sequence>
<dbReference type="SUPFAM" id="SSF55874">
    <property type="entry name" value="ATPase domain of HSP90 chaperone/DNA topoisomerase II/histidine kinase"/>
    <property type="match status" value="1"/>
</dbReference>
<evidence type="ECO:0000313" key="3">
    <source>
        <dbReference type="EMBL" id="MFC3897501.1"/>
    </source>
</evidence>
<dbReference type="GO" id="GO:0005524">
    <property type="term" value="F:ATP binding"/>
    <property type="evidence" value="ECO:0007669"/>
    <property type="project" value="UniProtKB-KW"/>
</dbReference>
<keyword evidence="4" id="KW-1185">Reference proteome</keyword>
<keyword evidence="3" id="KW-0067">ATP-binding</keyword>
<comment type="caution">
    <text evidence="3">The sequence shown here is derived from an EMBL/GenBank/DDBJ whole genome shotgun (WGS) entry which is preliminary data.</text>
</comment>
<evidence type="ECO:0000256" key="1">
    <source>
        <dbReference type="ARBA" id="ARBA00022527"/>
    </source>
</evidence>
<dbReference type="PANTHER" id="PTHR35526">
    <property type="entry name" value="ANTI-SIGMA-F FACTOR RSBW-RELATED"/>
    <property type="match status" value="1"/>
</dbReference>
<reference evidence="4" key="1">
    <citation type="journal article" date="2019" name="Int. J. Syst. Evol. Microbiol.">
        <title>The Global Catalogue of Microorganisms (GCM) 10K type strain sequencing project: providing services to taxonomists for standard genome sequencing and annotation.</title>
        <authorList>
            <consortium name="The Broad Institute Genomics Platform"/>
            <consortium name="The Broad Institute Genome Sequencing Center for Infectious Disease"/>
            <person name="Wu L."/>
            <person name="Ma J."/>
        </authorList>
    </citation>
    <scope>NUCLEOTIDE SEQUENCE [LARGE SCALE GENOMIC DNA]</scope>
    <source>
        <strain evidence="4">CGMCC 4.7405</strain>
    </source>
</reference>
<keyword evidence="3" id="KW-0547">Nucleotide-binding</keyword>
<evidence type="ECO:0000313" key="4">
    <source>
        <dbReference type="Proteomes" id="UP001595690"/>
    </source>
</evidence>
<accession>A0ABV8C6G8</accession>
<dbReference type="InterPro" id="IPR050267">
    <property type="entry name" value="Anti-sigma-factor_SerPK"/>
</dbReference>
<dbReference type="Gene3D" id="3.30.565.10">
    <property type="entry name" value="Histidine kinase-like ATPase, C-terminal domain"/>
    <property type="match status" value="1"/>
</dbReference>
<dbReference type="Proteomes" id="UP001595690">
    <property type="component" value="Unassembled WGS sequence"/>
</dbReference>
<gene>
    <name evidence="3" type="ORF">ACFOWZ_39010</name>
</gene>
<dbReference type="EMBL" id="JBHRZI010000036">
    <property type="protein sequence ID" value="MFC3897501.1"/>
    <property type="molecule type" value="Genomic_DNA"/>
</dbReference>
<dbReference type="CDD" id="cd16936">
    <property type="entry name" value="HATPase_RsbW-like"/>
    <property type="match status" value="1"/>
</dbReference>